<accession>A0A8X6FQJ4</accession>
<proteinExistence type="predicted"/>
<reference evidence="1" key="1">
    <citation type="submission" date="2020-07" db="EMBL/GenBank/DDBJ databases">
        <title>Multicomponent nature underlies the extraordinary mechanical properties of spider dragline silk.</title>
        <authorList>
            <person name="Kono N."/>
            <person name="Nakamura H."/>
            <person name="Mori M."/>
            <person name="Yoshida Y."/>
            <person name="Ohtoshi R."/>
            <person name="Malay A.D."/>
            <person name="Moran D.A.P."/>
            <person name="Tomita M."/>
            <person name="Numata K."/>
            <person name="Arakawa K."/>
        </authorList>
    </citation>
    <scope>NUCLEOTIDE SEQUENCE</scope>
</reference>
<dbReference type="OrthoDB" id="10497167at2759"/>
<comment type="caution">
    <text evidence="1">The sequence shown here is derived from an EMBL/GenBank/DDBJ whole genome shotgun (WGS) entry which is preliminary data.</text>
</comment>
<name>A0A8X6FQJ4_TRICU</name>
<keyword evidence="2" id="KW-1185">Reference proteome</keyword>
<gene>
    <name evidence="1" type="ORF">TNCT_309831</name>
</gene>
<evidence type="ECO:0000313" key="2">
    <source>
        <dbReference type="Proteomes" id="UP000887116"/>
    </source>
</evidence>
<dbReference type="AlphaFoldDB" id="A0A8X6FQJ4"/>
<dbReference type="EMBL" id="BMAO01013076">
    <property type="protein sequence ID" value="GFQ86097.1"/>
    <property type="molecule type" value="Genomic_DNA"/>
</dbReference>
<protein>
    <submittedName>
        <fullName evidence="1">Uncharacterized protein</fullName>
    </submittedName>
</protein>
<organism evidence="1 2">
    <name type="scientific">Trichonephila clavata</name>
    <name type="common">Joro spider</name>
    <name type="synonym">Nephila clavata</name>
    <dbReference type="NCBI Taxonomy" id="2740835"/>
    <lineage>
        <taxon>Eukaryota</taxon>
        <taxon>Metazoa</taxon>
        <taxon>Ecdysozoa</taxon>
        <taxon>Arthropoda</taxon>
        <taxon>Chelicerata</taxon>
        <taxon>Arachnida</taxon>
        <taxon>Araneae</taxon>
        <taxon>Araneomorphae</taxon>
        <taxon>Entelegynae</taxon>
        <taxon>Araneoidea</taxon>
        <taxon>Nephilidae</taxon>
        <taxon>Trichonephila</taxon>
    </lineage>
</organism>
<evidence type="ECO:0000313" key="1">
    <source>
        <dbReference type="EMBL" id="GFQ86097.1"/>
    </source>
</evidence>
<sequence length="115" mass="12833">MLAVLVRSEAGAVEQLRFLKGMGDRWGTPLPMSTTQLKRKVCVSEHFRVVTATELLPENTLLLERGIPVQSYRPDGFNILTPTASLRGKDRSAIIALLEKKSTLSSRNRTERVIV</sequence>
<dbReference type="Proteomes" id="UP000887116">
    <property type="component" value="Unassembled WGS sequence"/>
</dbReference>